<dbReference type="Gene3D" id="3.40.50.300">
    <property type="entry name" value="P-loop containing nucleotide triphosphate hydrolases"/>
    <property type="match status" value="1"/>
</dbReference>
<keyword evidence="1" id="KW-0067">ATP-binding</keyword>
<dbReference type="EMBL" id="CADEPI010000499">
    <property type="protein sequence ID" value="CAB3386665.1"/>
    <property type="molecule type" value="Genomic_DNA"/>
</dbReference>
<evidence type="ECO:0000256" key="2">
    <source>
        <dbReference type="SAM" id="MobiDB-lite"/>
    </source>
</evidence>
<keyword evidence="1" id="KW-0378">Hydrolase</keyword>
<evidence type="ECO:0000259" key="4">
    <source>
        <dbReference type="Pfam" id="PF14214"/>
    </source>
</evidence>
<comment type="catalytic activity">
    <reaction evidence="1">
        <text>ATP + H2O = ADP + phosphate + H(+)</text>
        <dbReference type="Rhea" id="RHEA:13065"/>
        <dbReference type="ChEBI" id="CHEBI:15377"/>
        <dbReference type="ChEBI" id="CHEBI:15378"/>
        <dbReference type="ChEBI" id="CHEBI:30616"/>
        <dbReference type="ChEBI" id="CHEBI:43474"/>
        <dbReference type="ChEBI" id="CHEBI:456216"/>
        <dbReference type="EC" id="5.6.2.3"/>
    </reaction>
</comment>
<keyword evidence="1" id="KW-0227">DNA damage</keyword>
<dbReference type="Pfam" id="PF14214">
    <property type="entry name" value="Helitron_like_N"/>
    <property type="match status" value="1"/>
</dbReference>
<feature type="compositionally biased region" description="Low complexity" evidence="2">
    <location>
        <begin position="152"/>
        <end position="173"/>
    </location>
</feature>
<keyword evidence="1" id="KW-0233">DNA recombination</keyword>
<evidence type="ECO:0000313" key="6">
    <source>
        <dbReference type="EMBL" id="CAB3386665.1"/>
    </source>
</evidence>
<feature type="domain" description="DNA helicase Pif1-like DEAD-box helicase" evidence="3">
    <location>
        <begin position="909"/>
        <end position="1134"/>
    </location>
</feature>
<feature type="region of interest" description="Disordered" evidence="2">
    <location>
        <begin position="1439"/>
        <end position="1478"/>
    </location>
</feature>
<feature type="domain" description="Helitron helicase-like" evidence="4">
    <location>
        <begin position="216"/>
        <end position="394"/>
    </location>
</feature>
<sequence length="1478" mass="167009">MAQTSPRADPHLLLLVEEELRATNPFIIAYKTMGEVWRELVHKSLQENSERPKDLVMLLSKAGDPMVALGPNQEILEPITRTEFAAIYNGEVAPQSPTHVVYMRGRVHNMPLQSGFTFPFLFPLLFPHGTIIWRPEMQLTPVIRPGGRRPRNAAAIPPAPPAAAADLPPGILDDAVDVDNGDDNDDDEGPPPQPNVAPRNRHRYKRLSFKAAVINYMQRRRVISNLHLSGRLAQVFTVYSSVRHDDMLLDYCKRNQHKIRFLPRCDLVQALNDQARLHNVTPGKLFIIPDSFKRSSRAFAAMFRDQMEIMRNFGTPDLFITATINRKWSELTENKLLFPNEGSDNLDILNRLLHLKLKRYLWLLTNGFIFGPVKHVVYTIEFQNRGGTHLHMLVTLERKLDTPRAIDEVVSATIPIKGDDPELYSLVTTSMMHTRCSPKCAAKGVSGCAKGFPFAFSDETIIHAGSHVVTYKRPDDGRFLEVNGVRHTNRSVATYNAFTLKFFGSHANCQIVTSVQTVAYILSYIFKGVDKGSMRIMTRRYPGFNPNEPLPLDATARDMRRRADLHRVNFFFTTNEDRATNSPSTTRHDLLPADIVNGHPRDDNQTVYLDYDEIQASKEIKVVVAADGDWNLKGNAYYHTHTKVQLLLVHEEGKESVRIFNGNILAAEQRVQQNTTLTGFFKVMNDYVPGTGDINIRTLTYDQMPALFRWSASDHAWIRRTRQIGAKTLGRMAVINPRGGDLFYLRMLLKNVPEPRGFRDLRTVGGVTFETYKDAARQLHLLRDDAQYYRAMEEVRALGTADRLRGFLVTVLMMCELDEPLALMNHFLDHLTADWVRQGMTRDAAERKLRRFVARRLTLAGVVHIPELLDGIDLDFQEDVRFRTPDEPRALGSNDPPMTAAEARADFAKLNDEQQDVVRAITVMHDNYVADRPRETRAIFLSGPAGTGKSRVITHIDHEIRRRGGIVVKVAPTGMAANNIGGRTAHSAFGLPLNLTSTSSSSMTSDQRRWQLLRSATLIIFDELAMASHEFLRILHEILLDMHYDRNAPMPRNADPTDWPPLFAGVPILLTGDFRQAGPVATHGRLMQDLHIRNWEHFHRCRVMTLKKNMRAAEDKHFADWLLRLGEGRIADTASKRENFVKLPSQWMVHTLDDLITAVFGNNIRTADADRCIVTMRNKVCGNVNNHILALLPGQVVEKLSTDDFVEDDFGRAAPRNAAANVANRVDPARLNEQMEWMGGQITVDMLNQCTPSGKPEHRLRLKKDCILMLLRNLDIDAGLCNGTRLCLKGISENTLHCIVVSGASFGQDVFIPRIDTISSFSANVPFRRNQFPVRLAWCCTVMKMQGQTLARVGVYLEKYLFQHGLLYVAFSRVRSAATINVLMGEHVEQGYDEVNKEYFTFNKVDRQIWNLSQPRRVPSTPSNVAHGFPAIDPDDEAVATNECGPFRPTVPDELEPQNVPPPLECIEHHSPGAPKPT</sequence>
<dbReference type="SUPFAM" id="SSF52540">
    <property type="entry name" value="P-loop containing nucleoside triphosphate hydrolases"/>
    <property type="match status" value="2"/>
</dbReference>
<dbReference type="GO" id="GO:0006281">
    <property type="term" value="P:DNA repair"/>
    <property type="evidence" value="ECO:0007669"/>
    <property type="project" value="UniProtKB-KW"/>
</dbReference>
<organism evidence="6 7">
    <name type="scientific">Cloeon dipterum</name>
    <dbReference type="NCBI Taxonomy" id="197152"/>
    <lineage>
        <taxon>Eukaryota</taxon>
        <taxon>Metazoa</taxon>
        <taxon>Ecdysozoa</taxon>
        <taxon>Arthropoda</taxon>
        <taxon>Hexapoda</taxon>
        <taxon>Insecta</taxon>
        <taxon>Pterygota</taxon>
        <taxon>Palaeoptera</taxon>
        <taxon>Ephemeroptera</taxon>
        <taxon>Pisciforma</taxon>
        <taxon>Baetidae</taxon>
        <taxon>Cloeon</taxon>
    </lineage>
</organism>
<reference evidence="6 7" key="1">
    <citation type="submission" date="2020-04" db="EMBL/GenBank/DDBJ databases">
        <authorList>
            <person name="Alioto T."/>
            <person name="Alioto T."/>
            <person name="Gomez Garrido J."/>
        </authorList>
    </citation>
    <scope>NUCLEOTIDE SEQUENCE [LARGE SCALE GENOMIC DNA]</scope>
</reference>
<feature type="compositionally biased region" description="Acidic residues" evidence="2">
    <location>
        <begin position="174"/>
        <end position="189"/>
    </location>
</feature>
<evidence type="ECO:0000256" key="1">
    <source>
        <dbReference type="RuleBase" id="RU363044"/>
    </source>
</evidence>
<feature type="region of interest" description="Disordered" evidence="2">
    <location>
        <begin position="143"/>
        <end position="201"/>
    </location>
</feature>
<evidence type="ECO:0000259" key="3">
    <source>
        <dbReference type="Pfam" id="PF05970"/>
    </source>
</evidence>
<evidence type="ECO:0000259" key="5">
    <source>
        <dbReference type="Pfam" id="PF21530"/>
    </source>
</evidence>
<accession>A0A8S1DW01</accession>
<dbReference type="Pfam" id="PF05970">
    <property type="entry name" value="PIF1"/>
    <property type="match status" value="1"/>
</dbReference>
<keyword evidence="7" id="KW-1185">Reference proteome</keyword>
<dbReference type="InterPro" id="IPR027417">
    <property type="entry name" value="P-loop_NTPase"/>
</dbReference>
<dbReference type="PANTHER" id="PTHR10492">
    <property type="match status" value="1"/>
</dbReference>
<dbReference type="Proteomes" id="UP000494165">
    <property type="component" value="Unassembled WGS sequence"/>
</dbReference>
<dbReference type="Pfam" id="PF21530">
    <property type="entry name" value="Pif1_2B_dom"/>
    <property type="match status" value="1"/>
</dbReference>
<dbReference type="OrthoDB" id="1728974at2759"/>
<keyword evidence="1" id="KW-0347">Helicase</keyword>
<dbReference type="GO" id="GO:0016787">
    <property type="term" value="F:hydrolase activity"/>
    <property type="evidence" value="ECO:0007669"/>
    <property type="project" value="UniProtKB-KW"/>
</dbReference>
<dbReference type="InterPro" id="IPR010285">
    <property type="entry name" value="DNA_helicase_pif1-like_DEAD"/>
</dbReference>
<dbReference type="GO" id="GO:0000723">
    <property type="term" value="P:telomere maintenance"/>
    <property type="evidence" value="ECO:0007669"/>
    <property type="project" value="InterPro"/>
</dbReference>
<dbReference type="InterPro" id="IPR025476">
    <property type="entry name" value="Helitron_helicase-like"/>
</dbReference>
<evidence type="ECO:0000313" key="7">
    <source>
        <dbReference type="Proteomes" id="UP000494165"/>
    </source>
</evidence>
<feature type="domain" description="DNA helicase Pif1-like 2B" evidence="5">
    <location>
        <begin position="1247"/>
        <end position="1287"/>
    </location>
</feature>
<protein>
    <recommendedName>
        <fullName evidence="1">ATP-dependent DNA helicase</fullName>
        <ecNumber evidence="1">5.6.2.3</ecNumber>
    </recommendedName>
</protein>
<gene>
    <name evidence="6" type="ORF">CLODIP_2_CD06251</name>
</gene>
<comment type="cofactor">
    <cofactor evidence="1">
        <name>Mg(2+)</name>
        <dbReference type="ChEBI" id="CHEBI:18420"/>
    </cofactor>
</comment>
<proteinExistence type="inferred from homology"/>
<keyword evidence="1" id="KW-0234">DNA repair</keyword>
<dbReference type="EC" id="5.6.2.3" evidence="1"/>
<comment type="similarity">
    <text evidence="1">Belongs to the helicase family.</text>
</comment>
<comment type="caution">
    <text evidence="6">The sequence shown here is derived from an EMBL/GenBank/DDBJ whole genome shotgun (WGS) entry which is preliminary data.</text>
</comment>
<dbReference type="PANTHER" id="PTHR10492:SF57">
    <property type="entry name" value="ATP-DEPENDENT DNA HELICASE"/>
    <property type="match status" value="1"/>
</dbReference>
<dbReference type="GO" id="GO:0006310">
    <property type="term" value="P:DNA recombination"/>
    <property type="evidence" value="ECO:0007669"/>
    <property type="project" value="UniProtKB-KW"/>
</dbReference>
<dbReference type="GO" id="GO:0043139">
    <property type="term" value="F:5'-3' DNA helicase activity"/>
    <property type="evidence" value="ECO:0007669"/>
    <property type="project" value="UniProtKB-EC"/>
</dbReference>
<dbReference type="InterPro" id="IPR049163">
    <property type="entry name" value="Pif1-like_2B_dom"/>
</dbReference>
<name>A0A8S1DW01_9INSE</name>
<dbReference type="GO" id="GO:0005524">
    <property type="term" value="F:ATP binding"/>
    <property type="evidence" value="ECO:0007669"/>
    <property type="project" value="UniProtKB-KW"/>
</dbReference>
<keyword evidence="1" id="KW-0547">Nucleotide-binding</keyword>